<sequence length="94" mass="11329">MKMSIVDDLDLFFSYPWGRISYGRLIRGFRGYWVRKFLDAMKKKENAIWAFKAVPEIGDRFGQRFDERSPRLLGWTSTKQPQHRTYDAFFKNIQ</sequence>
<organism evidence="1 2">
    <name type="scientific">Olea europaea subsp. europaea</name>
    <dbReference type="NCBI Taxonomy" id="158383"/>
    <lineage>
        <taxon>Eukaryota</taxon>
        <taxon>Viridiplantae</taxon>
        <taxon>Streptophyta</taxon>
        <taxon>Embryophyta</taxon>
        <taxon>Tracheophyta</taxon>
        <taxon>Spermatophyta</taxon>
        <taxon>Magnoliopsida</taxon>
        <taxon>eudicotyledons</taxon>
        <taxon>Gunneridae</taxon>
        <taxon>Pentapetalae</taxon>
        <taxon>asterids</taxon>
        <taxon>lamiids</taxon>
        <taxon>Lamiales</taxon>
        <taxon>Oleaceae</taxon>
        <taxon>Oleeae</taxon>
        <taxon>Olea</taxon>
    </lineage>
</organism>
<dbReference type="Gramene" id="OE9A034049T1">
    <property type="protein sequence ID" value="OE9A034049C1"/>
    <property type="gene ID" value="OE9A034049"/>
</dbReference>
<proteinExistence type="predicted"/>
<dbReference type="OrthoDB" id="1930729at2759"/>
<reference evidence="1 2" key="1">
    <citation type="submission" date="2019-12" db="EMBL/GenBank/DDBJ databases">
        <authorList>
            <person name="Alioto T."/>
            <person name="Alioto T."/>
            <person name="Gomez Garrido J."/>
        </authorList>
    </citation>
    <scope>NUCLEOTIDE SEQUENCE [LARGE SCALE GENOMIC DNA]</scope>
</reference>
<dbReference type="Proteomes" id="UP000594638">
    <property type="component" value="Unassembled WGS sequence"/>
</dbReference>
<dbReference type="EMBL" id="CACTIH010005729">
    <property type="protein sequence ID" value="CAA3001053.1"/>
    <property type="molecule type" value="Genomic_DNA"/>
</dbReference>
<protein>
    <submittedName>
        <fullName evidence="1">Uncharacterized protein</fullName>
    </submittedName>
</protein>
<name>A0A8S0TA56_OLEEU</name>
<comment type="caution">
    <text evidence="1">The sequence shown here is derived from an EMBL/GenBank/DDBJ whole genome shotgun (WGS) entry which is preliminary data.</text>
</comment>
<accession>A0A8S0TA56</accession>
<dbReference type="AlphaFoldDB" id="A0A8S0TA56"/>
<evidence type="ECO:0000313" key="1">
    <source>
        <dbReference type="EMBL" id="CAA3001053.1"/>
    </source>
</evidence>
<evidence type="ECO:0000313" key="2">
    <source>
        <dbReference type="Proteomes" id="UP000594638"/>
    </source>
</evidence>
<gene>
    <name evidence="1" type="ORF">OLEA9_A034049</name>
</gene>
<keyword evidence="2" id="KW-1185">Reference proteome</keyword>